<gene>
    <name evidence="2" type="ORF">BC961_2503</name>
</gene>
<dbReference type="PANTHER" id="PTHR43031:SF1">
    <property type="entry name" value="PYRIDINE NUCLEOTIDE-DISULPHIDE OXIDOREDUCTASE"/>
    <property type="match status" value="1"/>
</dbReference>
<dbReference type="InterPro" id="IPR036873">
    <property type="entry name" value="Rhodanese-like_dom_sf"/>
</dbReference>
<dbReference type="AlphaFoldDB" id="A0A3L9ZRY2"/>
<evidence type="ECO:0000259" key="1">
    <source>
        <dbReference type="PROSITE" id="PS50206"/>
    </source>
</evidence>
<name>A0A3L9ZRY2_9FLAO</name>
<dbReference type="Gene3D" id="3.40.250.10">
    <property type="entry name" value="Rhodanese-like domain"/>
    <property type="match status" value="1"/>
</dbReference>
<accession>A0A3L9ZRY2</accession>
<feature type="domain" description="Rhodanese" evidence="1">
    <location>
        <begin position="21"/>
        <end position="105"/>
    </location>
</feature>
<dbReference type="RefSeq" id="WP_121926078.1">
    <property type="nucleotide sequence ID" value="NZ_CBCSGA010000007.1"/>
</dbReference>
<dbReference type="InterPro" id="IPR001763">
    <property type="entry name" value="Rhodanese-like_dom"/>
</dbReference>
<protein>
    <submittedName>
        <fullName evidence="2">Rhodanese-related sulfurtransferase</fullName>
    </submittedName>
</protein>
<dbReference type="SMART" id="SM00450">
    <property type="entry name" value="RHOD"/>
    <property type="match status" value="1"/>
</dbReference>
<comment type="caution">
    <text evidence="2">The sequence shown here is derived from an EMBL/GenBank/DDBJ whole genome shotgun (WGS) entry which is preliminary data.</text>
</comment>
<dbReference type="SUPFAM" id="SSF52821">
    <property type="entry name" value="Rhodanese/Cell cycle control phosphatase"/>
    <property type="match status" value="1"/>
</dbReference>
<dbReference type="EMBL" id="REFH01000010">
    <property type="protein sequence ID" value="RMA75146.1"/>
    <property type="molecule type" value="Genomic_DNA"/>
</dbReference>
<evidence type="ECO:0000313" key="3">
    <source>
        <dbReference type="Proteomes" id="UP000280368"/>
    </source>
</evidence>
<dbReference type="GO" id="GO:0016740">
    <property type="term" value="F:transferase activity"/>
    <property type="evidence" value="ECO:0007669"/>
    <property type="project" value="UniProtKB-KW"/>
</dbReference>
<keyword evidence="2" id="KW-0808">Transferase</keyword>
<proteinExistence type="predicted"/>
<dbReference type="InterPro" id="IPR050229">
    <property type="entry name" value="GlpE_sulfurtransferase"/>
</dbReference>
<reference evidence="2 3" key="1">
    <citation type="submission" date="2018-10" db="EMBL/GenBank/DDBJ databases">
        <title>Genomic Encyclopedia of Archaeal and Bacterial Type Strains, Phase II (KMG-II): from individual species to whole genera.</title>
        <authorList>
            <person name="Goeker M."/>
        </authorList>
    </citation>
    <scope>NUCLEOTIDE SEQUENCE [LARGE SCALE GENOMIC DNA]</scope>
    <source>
        <strain evidence="2 3">DSM 19727</strain>
    </source>
</reference>
<dbReference type="PROSITE" id="PS50206">
    <property type="entry name" value="RHODANESE_3"/>
    <property type="match status" value="1"/>
</dbReference>
<organism evidence="2 3">
    <name type="scientific">Flavobacterium weaverense</name>
    <dbReference type="NCBI Taxonomy" id="271156"/>
    <lineage>
        <taxon>Bacteria</taxon>
        <taxon>Pseudomonadati</taxon>
        <taxon>Bacteroidota</taxon>
        <taxon>Flavobacteriia</taxon>
        <taxon>Flavobacteriales</taxon>
        <taxon>Flavobacteriaceae</taxon>
        <taxon>Flavobacterium</taxon>
    </lineage>
</organism>
<evidence type="ECO:0000313" key="2">
    <source>
        <dbReference type="EMBL" id="RMA75146.1"/>
    </source>
</evidence>
<sequence>MIDAIKKLFGFGPSTNYAELVKQGAIIVDVRSKGEYSGGHVNGSINIPLDTLSSNLGKLKDKNKVIITCCASGMRSASAKGILKSKGYTSVYNGGGWSSLNNKLR</sequence>
<dbReference type="PANTHER" id="PTHR43031">
    <property type="entry name" value="FAD-DEPENDENT OXIDOREDUCTASE"/>
    <property type="match status" value="1"/>
</dbReference>
<dbReference type="Proteomes" id="UP000280368">
    <property type="component" value="Unassembled WGS sequence"/>
</dbReference>
<dbReference type="OrthoDB" id="9800872at2"/>
<dbReference type="Pfam" id="PF00581">
    <property type="entry name" value="Rhodanese"/>
    <property type="match status" value="1"/>
</dbReference>
<keyword evidence="3" id="KW-1185">Reference proteome</keyword>
<dbReference type="CDD" id="cd00158">
    <property type="entry name" value="RHOD"/>
    <property type="match status" value="1"/>
</dbReference>